<reference evidence="2 3" key="1">
    <citation type="journal article" date="2014" name="Genome Biol. Evol.">
        <title>Comparative genomics and transcriptomics analyses reveal divergent lifestyle features of nematode endoparasitic fungus Hirsutella minnesotensis.</title>
        <authorList>
            <person name="Lai Y."/>
            <person name="Liu K."/>
            <person name="Zhang X."/>
            <person name="Zhang X."/>
            <person name="Li K."/>
            <person name="Wang N."/>
            <person name="Shu C."/>
            <person name="Wu Y."/>
            <person name="Wang C."/>
            <person name="Bushley K.E."/>
            <person name="Xiang M."/>
            <person name="Liu X."/>
        </authorList>
    </citation>
    <scope>NUCLEOTIDE SEQUENCE [LARGE SCALE GENOMIC DNA]</scope>
    <source>
        <strain evidence="2 3">3608</strain>
    </source>
</reference>
<evidence type="ECO:0000256" key="1">
    <source>
        <dbReference type="SAM" id="MobiDB-lite"/>
    </source>
</evidence>
<feature type="compositionally biased region" description="Basic and acidic residues" evidence="1">
    <location>
        <begin position="1"/>
        <end position="25"/>
    </location>
</feature>
<dbReference type="EMBL" id="KQ030634">
    <property type="protein sequence ID" value="KJZ70302.1"/>
    <property type="molecule type" value="Genomic_DNA"/>
</dbReference>
<feature type="compositionally biased region" description="Low complexity" evidence="1">
    <location>
        <begin position="249"/>
        <end position="259"/>
    </location>
</feature>
<feature type="region of interest" description="Disordered" evidence="1">
    <location>
        <begin position="296"/>
        <end position="350"/>
    </location>
</feature>
<evidence type="ECO:0000313" key="3">
    <source>
        <dbReference type="Proteomes" id="UP000054481"/>
    </source>
</evidence>
<protein>
    <submittedName>
        <fullName evidence="2">Uncharacterized protein</fullName>
    </submittedName>
</protein>
<evidence type="ECO:0000313" key="2">
    <source>
        <dbReference type="EMBL" id="KJZ70302.1"/>
    </source>
</evidence>
<keyword evidence="3" id="KW-1185">Reference proteome</keyword>
<dbReference type="OrthoDB" id="5096121at2759"/>
<feature type="region of interest" description="Disordered" evidence="1">
    <location>
        <begin position="1"/>
        <end position="94"/>
    </location>
</feature>
<accession>A0A0F7ZX89</accession>
<gene>
    <name evidence="2" type="ORF">HIM_10309</name>
</gene>
<name>A0A0F7ZX89_9HYPO</name>
<dbReference type="AlphaFoldDB" id="A0A0F7ZX89"/>
<feature type="compositionally biased region" description="Polar residues" evidence="1">
    <location>
        <begin position="32"/>
        <end position="48"/>
    </location>
</feature>
<organism evidence="2 3">
    <name type="scientific">Hirsutella minnesotensis 3608</name>
    <dbReference type="NCBI Taxonomy" id="1043627"/>
    <lineage>
        <taxon>Eukaryota</taxon>
        <taxon>Fungi</taxon>
        <taxon>Dikarya</taxon>
        <taxon>Ascomycota</taxon>
        <taxon>Pezizomycotina</taxon>
        <taxon>Sordariomycetes</taxon>
        <taxon>Hypocreomycetidae</taxon>
        <taxon>Hypocreales</taxon>
        <taxon>Ophiocordycipitaceae</taxon>
        <taxon>Hirsutella</taxon>
    </lineage>
</organism>
<proteinExistence type="predicted"/>
<sequence length="1163" mass="129331">MGRRTLTTEEKAEKAARRRDRERQQRLVARQAKQTQNAEAHILSQSLPETIPAVPVVPGIQTDPPPIDGQAPSRATRSRRRSPRLASEPALTTDEPIALAENTTLRPDASARPRAPTRPISEQIYADTICVATAYPAVTGYREAAETDEDEEAFVAEAPGSRSPLLNERIATTPISRSQVERVVPPRSQSRLRVQRCRDRQHATRLQQIFQEAIDAQDLPLTQEFSALSLRDDSTPPLSLPGDVPDNEPSPASVPAAPESESEFDLETAALPSSYLARSNVHSLDEDVEDNRSEAIVFEDDAASQPTSPSLSRKRSSSSPSQSRGGSLSPRSNSSGRLEISGLPSDKPEDSILSDFLQAISNQDTAGGPDFLRQQGDVYDRVLRTFFNHQCNCPSSRERAEPENTHTLQEYTEHIGRSLPPLPTIFAERDNACDPRASFPQWRGFLSDQPAEPLSLRRTQASLPHGSVTVARQWDVDSIWFGAKSLSAIRAPGHFRLSFFPAYKSNISTAQVIQPHGLDLAHTRHTSIGTFTTAGIRFSVLLFFPNGARSRTKASANSLSLTRFKDFYDEIVLPAIHETVPDHVRQEIPSSYDLLYAKSRAYQEKPGAGRWGAEDESRTFRLSYSIPASNLADFWASVVARASLHRVQTRGGDAVPYFGNPRLLFQAHDLKNTFASQTLGESLALFRDIVLAGLDASQIDMHSCWLDVGMRDHVRQPSSSSPSPTHHGGEPWTLLWKSACCDHLHDQLGGIVPEAPLVANHYRSYLLRDVGTYYAKAKPSRASNPGHPEARSPGIIRAKAYNCSKDLFGVMFSDYQLFSSGLLPLLAFDEAMLKDLAATDQNRQRAFVSQLSRSRIMDAWDANKRHMRAIATLKRYPNFGIRKEVTFRLDVILAMWADGMLDPSQNPHAGPMCWDVPFTSTTSEQHCPFWVLPTETVIKFVSTQAARFLLPLDHIYLQATKELAEPSSSSSSSLDPVQQILGFYTAQLLCRLLVHSVDDEQEYGFDNWIWRSTWTVRSRGRGQGSLKQRRGLGLCDLVDTSGTLWIPGGHFDWQRGHIALEVLINLYISRNPLQAKLAHQPNVQALTANQVTIELRFQQLVRNALVEYDQGREEDAESLADRAIVLAVQEVARAVTVQGTNEVECGLDKLIVYKERKGKERAS</sequence>
<dbReference type="Proteomes" id="UP000054481">
    <property type="component" value="Unassembled WGS sequence"/>
</dbReference>
<feature type="compositionally biased region" description="Low complexity" evidence="1">
    <location>
        <begin position="306"/>
        <end position="332"/>
    </location>
</feature>
<feature type="region of interest" description="Disordered" evidence="1">
    <location>
        <begin position="231"/>
        <end position="265"/>
    </location>
</feature>